<accession>A0ABW1J8V3</accession>
<comment type="caution">
    <text evidence="2">The sequence shown here is derived from an EMBL/GenBank/DDBJ whole genome shotgun (WGS) entry which is preliminary data.</text>
</comment>
<evidence type="ECO:0000313" key="3">
    <source>
        <dbReference type="Proteomes" id="UP001596302"/>
    </source>
</evidence>
<proteinExistence type="predicted"/>
<dbReference type="InterPro" id="IPR041657">
    <property type="entry name" value="HTH_17"/>
</dbReference>
<dbReference type="InterPro" id="IPR010093">
    <property type="entry name" value="SinI_DNA-bd"/>
</dbReference>
<gene>
    <name evidence="2" type="ORF">ACFQE5_22070</name>
</gene>
<name>A0ABW1J8V3_9PSEU</name>
<evidence type="ECO:0000259" key="1">
    <source>
        <dbReference type="Pfam" id="PF12728"/>
    </source>
</evidence>
<dbReference type="EMBL" id="JBHSQW010000044">
    <property type="protein sequence ID" value="MFC5996900.1"/>
    <property type="molecule type" value="Genomic_DNA"/>
</dbReference>
<reference evidence="3" key="1">
    <citation type="journal article" date="2019" name="Int. J. Syst. Evol. Microbiol.">
        <title>The Global Catalogue of Microorganisms (GCM) 10K type strain sequencing project: providing services to taxonomists for standard genome sequencing and annotation.</title>
        <authorList>
            <consortium name="The Broad Institute Genomics Platform"/>
            <consortium name="The Broad Institute Genome Sequencing Center for Infectious Disease"/>
            <person name="Wu L."/>
            <person name="Ma J."/>
        </authorList>
    </citation>
    <scope>NUCLEOTIDE SEQUENCE [LARGE SCALE GENOMIC DNA]</scope>
    <source>
        <strain evidence="3">CCM 8391</strain>
    </source>
</reference>
<organism evidence="2 3">
    <name type="scientific">Pseudonocardia hispaniensis</name>
    <dbReference type="NCBI Taxonomy" id="904933"/>
    <lineage>
        <taxon>Bacteria</taxon>
        <taxon>Bacillati</taxon>
        <taxon>Actinomycetota</taxon>
        <taxon>Actinomycetes</taxon>
        <taxon>Pseudonocardiales</taxon>
        <taxon>Pseudonocardiaceae</taxon>
        <taxon>Pseudonocardia</taxon>
    </lineage>
</organism>
<keyword evidence="3" id="KW-1185">Reference proteome</keyword>
<dbReference type="SUPFAM" id="SSF46955">
    <property type="entry name" value="Putative DNA-binding domain"/>
    <property type="match status" value="1"/>
</dbReference>
<feature type="domain" description="Helix-turn-helix" evidence="1">
    <location>
        <begin position="7"/>
        <end position="53"/>
    </location>
</feature>
<evidence type="ECO:0000313" key="2">
    <source>
        <dbReference type="EMBL" id="MFC5996900.1"/>
    </source>
</evidence>
<dbReference type="Proteomes" id="UP001596302">
    <property type="component" value="Unassembled WGS sequence"/>
</dbReference>
<dbReference type="Pfam" id="PF12728">
    <property type="entry name" value="HTH_17"/>
    <property type="match status" value="1"/>
</dbReference>
<dbReference type="NCBIfam" id="TIGR01764">
    <property type="entry name" value="excise"/>
    <property type="match status" value="1"/>
</dbReference>
<sequence length="61" mass="6955">MTTDPVLNPREVARELGVHYETVLRYIQTGQLVGVKRGSRYFVRRSAVDAFLRPEPDDHAA</sequence>
<dbReference type="RefSeq" id="WP_379587765.1">
    <property type="nucleotide sequence ID" value="NZ_JBHSQW010000044.1"/>
</dbReference>
<protein>
    <submittedName>
        <fullName evidence="2">Helix-turn-helix domain-containing protein</fullName>
    </submittedName>
</protein>
<dbReference type="InterPro" id="IPR009061">
    <property type="entry name" value="DNA-bd_dom_put_sf"/>
</dbReference>